<feature type="compositionally biased region" description="Pro residues" evidence="1">
    <location>
        <begin position="160"/>
        <end position="169"/>
    </location>
</feature>
<comment type="caution">
    <text evidence="2">The sequence shown here is derived from an EMBL/GenBank/DDBJ whole genome shotgun (WGS) entry which is preliminary data.</text>
</comment>
<evidence type="ECO:0000313" key="4">
    <source>
        <dbReference type="Proteomes" id="UP001152797"/>
    </source>
</evidence>
<dbReference type="Proteomes" id="UP001152797">
    <property type="component" value="Unassembled WGS sequence"/>
</dbReference>
<sequence>MDACFSDAILGQIDDFGSPSSVQKEELFEQIKAETRDTFVSYLCASLPSALLKKYPAEQLVGCLQTLMQELRRCVLQHGLEDVSEEEPTSVAEELRQGSRDGWLDYLQSMNPHALRQRFDLTELIDTFQALCQTCFDRLTDELGPMSRWVHQDSLLYVSPPAPPSLPPGPKHEEPVNSHSREVREIDMRESPTANPPAERKEWPERLSTAPASRSAAPRTDLPKAGPVFDATLGPALWEIQQPGQLGTSPSLPLPSTGRLGTGRLGSNLPLRPGTTHVTRPLLSR</sequence>
<dbReference type="EMBL" id="CAMXCT030000399">
    <property type="protein sequence ID" value="CAL4765566.1"/>
    <property type="molecule type" value="Genomic_DNA"/>
</dbReference>
<protein>
    <submittedName>
        <fullName evidence="2">Uncharacterized protein</fullName>
    </submittedName>
</protein>
<dbReference type="OrthoDB" id="448321at2759"/>
<gene>
    <name evidence="2" type="ORF">C1SCF055_LOCUS6321</name>
</gene>
<evidence type="ECO:0000313" key="3">
    <source>
        <dbReference type="EMBL" id="CAL4765566.1"/>
    </source>
</evidence>
<reference evidence="3 4" key="2">
    <citation type="submission" date="2024-05" db="EMBL/GenBank/DDBJ databases">
        <authorList>
            <person name="Chen Y."/>
            <person name="Shah S."/>
            <person name="Dougan E. K."/>
            <person name="Thang M."/>
            <person name="Chan C."/>
        </authorList>
    </citation>
    <scope>NUCLEOTIDE SEQUENCE [LARGE SCALE GENOMIC DNA]</scope>
</reference>
<proteinExistence type="predicted"/>
<feature type="compositionally biased region" description="Basic and acidic residues" evidence="1">
    <location>
        <begin position="170"/>
        <end position="190"/>
    </location>
</feature>
<feature type="compositionally biased region" description="Low complexity" evidence="1">
    <location>
        <begin position="208"/>
        <end position="220"/>
    </location>
</feature>
<keyword evidence="4" id="KW-1185">Reference proteome</keyword>
<feature type="region of interest" description="Disordered" evidence="1">
    <location>
        <begin position="263"/>
        <end position="285"/>
    </location>
</feature>
<accession>A0A9P1BRR0</accession>
<evidence type="ECO:0000256" key="1">
    <source>
        <dbReference type="SAM" id="MobiDB-lite"/>
    </source>
</evidence>
<dbReference type="AlphaFoldDB" id="A0A9P1BRR0"/>
<reference evidence="2" key="1">
    <citation type="submission" date="2022-10" db="EMBL/GenBank/DDBJ databases">
        <authorList>
            <person name="Chen Y."/>
            <person name="Dougan E. K."/>
            <person name="Chan C."/>
            <person name="Rhodes N."/>
            <person name="Thang M."/>
        </authorList>
    </citation>
    <scope>NUCLEOTIDE SEQUENCE</scope>
</reference>
<dbReference type="EMBL" id="CAMXCT010000399">
    <property type="protein sequence ID" value="CAI3978254.1"/>
    <property type="molecule type" value="Genomic_DNA"/>
</dbReference>
<organism evidence="2">
    <name type="scientific">Cladocopium goreaui</name>
    <dbReference type="NCBI Taxonomy" id="2562237"/>
    <lineage>
        <taxon>Eukaryota</taxon>
        <taxon>Sar</taxon>
        <taxon>Alveolata</taxon>
        <taxon>Dinophyceae</taxon>
        <taxon>Suessiales</taxon>
        <taxon>Symbiodiniaceae</taxon>
        <taxon>Cladocopium</taxon>
    </lineage>
</organism>
<feature type="region of interest" description="Disordered" evidence="1">
    <location>
        <begin position="160"/>
        <end position="226"/>
    </location>
</feature>
<name>A0A9P1BRR0_9DINO</name>
<evidence type="ECO:0000313" key="2">
    <source>
        <dbReference type="EMBL" id="CAI3978254.1"/>
    </source>
</evidence>
<dbReference type="EMBL" id="CAMXCT020000399">
    <property type="protein sequence ID" value="CAL1131629.1"/>
    <property type="molecule type" value="Genomic_DNA"/>
</dbReference>